<evidence type="ECO:0000256" key="1">
    <source>
        <dbReference type="SAM" id="MobiDB-lite"/>
    </source>
</evidence>
<dbReference type="GO" id="GO:0000994">
    <property type="term" value="F:RNA polymerase III core binding"/>
    <property type="evidence" value="ECO:0007669"/>
    <property type="project" value="TreeGrafter"/>
</dbReference>
<sequence length="566" mass="59727">MKYLEYPELELLSRALTFESAECKVFTRMEAYSCKTVTKEKRLFKSLESSYLRSASTSPPDYLEEALASPFGRLDQPSARKTLFLLIATLNVAFPDHDFSEVNPTDFRREISPAMVLNSLSTTLLSLKTTSNAPRSYSSLSGSFEETALTTSSPGGFSFGPDASKTLNLPPLITHPALSSILDDIMNVSECEVFTFHPDMDSDPHASAEPEEEGDFGDDDPFDDYWDGDDADMRDEGTPRPRGADDDDDEMVDDPMFDEDVYGGGLGGGERDGNTSATSMSSGPRTPGSHNVALPSRGFSPSKARFGVESGSYSSFDDASGFVEDDDLDGTGAGLLWSTFAFFYNRKMKRILFVSVWSRKNSRIGLPSHSWGYPQPTTMLGTSFSSPPLAPTSVTKATPRRTSPTRGAGAARTRSGAAAQKKTSPRTASPAKRAIARTDSATSLPGGGGGGAIQRGRHSRAASGSPAPSALSPFPHASPRAPSRTQDAIHPAGGGRISLGGKASAGTFASLDGAVLSASAPASGLSSMSKAPTTATSPTGASRSKRSGEAPAGGSVEQKRARKQAA</sequence>
<feature type="compositionally biased region" description="Basic and acidic residues" evidence="1">
    <location>
        <begin position="234"/>
        <end position="244"/>
    </location>
</feature>
<evidence type="ECO:0000313" key="3">
    <source>
        <dbReference type="Proteomes" id="UP000323386"/>
    </source>
</evidence>
<organism evidence="2 3">
    <name type="scientific">Pseudozyma flocculosa</name>
    <dbReference type="NCBI Taxonomy" id="84751"/>
    <lineage>
        <taxon>Eukaryota</taxon>
        <taxon>Fungi</taxon>
        <taxon>Dikarya</taxon>
        <taxon>Basidiomycota</taxon>
        <taxon>Ustilaginomycotina</taxon>
        <taxon>Ustilaginomycetes</taxon>
        <taxon>Ustilaginales</taxon>
        <taxon>Ustilaginaceae</taxon>
        <taxon>Pseudozyma</taxon>
    </lineage>
</organism>
<dbReference type="GO" id="GO:0005634">
    <property type="term" value="C:nucleus"/>
    <property type="evidence" value="ECO:0007669"/>
    <property type="project" value="TreeGrafter"/>
</dbReference>
<protein>
    <submittedName>
        <fullName evidence="2">Related to MAF1 - negative regulator of RNA polymerase III</fullName>
    </submittedName>
</protein>
<proteinExistence type="predicted"/>
<feature type="compositionally biased region" description="Low complexity" evidence="1">
    <location>
        <begin position="519"/>
        <end position="542"/>
    </location>
</feature>
<feature type="compositionally biased region" description="Low complexity" evidence="1">
    <location>
        <begin position="461"/>
        <end position="479"/>
    </location>
</feature>
<dbReference type="InterPro" id="IPR038564">
    <property type="entry name" value="Maf1_sf"/>
</dbReference>
<dbReference type="Proteomes" id="UP000323386">
    <property type="component" value="Unassembled WGS sequence"/>
</dbReference>
<dbReference type="PANTHER" id="PTHR22504">
    <property type="entry name" value="REPRESSOR OF RNA POLYMERASE III TRANSCRIPTION MAF1"/>
    <property type="match status" value="1"/>
</dbReference>
<dbReference type="InterPro" id="IPR015257">
    <property type="entry name" value="Maf1"/>
</dbReference>
<name>A0A5C3F2M0_9BASI</name>
<dbReference type="GO" id="GO:0016480">
    <property type="term" value="P:negative regulation of transcription by RNA polymerase III"/>
    <property type="evidence" value="ECO:0007669"/>
    <property type="project" value="InterPro"/>
</dbReference>
<evidence type="ECO:0000313" key="2">
    <source>
        <dbReference type="EMBL" id="SPO38678.1"/>
    </source>
</evidence>
<dbReference type="AlphaFoldDB" id="A0A5C3F2M0"/>
<dbReference type="OrthoDB" id="277029at2759"/>
<feature type="compositionally biased region" description="Acidic residues" evidence="1">
    <location>
        <begin position="209"/>
        <end position="233"/>
    </location>
</feature>
<gene>
    <name evidence="2" type="ORF">PSFLO_04157</name>
</gene>
<feature type="compositionally biased region" description="Low complexity" evidence="1">
    <location>
        <begin position="400"/>
        <end position="419"/>
    </location>
</feature>
<feature type="compositionally biased region" description="Acidic residues" evidence="1">
    <location>
        <begin position="245"/>
        <end position="261"/>
    </location>
</feature>
<feature type="region of interest" description="Disordered" evidence="1">
    <location>
        <begin position="198"/>
        <end position="297"/>
    </location>
</feature>
<feature type="compositionally biased region" description="Polar residues" evidence="1">
    <location>
        <begin position="274"/>
        <end position="284"/>
    </location>
</feature>
<accession>A0A5C3F2M0</accession>
<feature type="region of interest" description="Disordered" evidence="1">
    <location>
        <begin position="519"/>
        <end position="566"/>
    </location>
</feature>
<keyword evidence="3" id="KW-1185">Reference proteome</keyword>
<reference evidence="2 3" key="1">
    <citation type="submission" date="2018-03" db="EMBL/GenBank/DDBJ databases">
        <authorList>
            <person name="Guldener U."/>
        </authorList>
    </citation>
    <scope>NUCLEOTIDE SEQUENCE [LARGE SCALE GENOMIC DNA]</scope>
    <source>
        <strain evidence="2 3">DAOM196992</strain>
    </source>
</reference>
<feature type="region of interest" description="Disordered" evidence="1">
    <location>
        <begin position="382"/>
        <end position="504"/>
    </location>
</feature>
<dbReference type="PANTHER" id="PTHR22504:SF0">
    <property type="entry name" value="REPRESSOR OF RNA POLYMERASE III TRANSCRIPTION MAF1 HOMOLOG"/>
    <property type="match status" value="1"/>
</dbReference>
<dbReference type="EMBL" id="OOIP01000011">
    <property type="protein sequence ID" value="SPO38678.1"/>
    <property type="molecule type" value="Genomic_DNA"/>
</dbReference>
<feature type="compositionally biased region" description="Polar residues" evidence="1">
    <location>
        <begin position="382"/>
        <end position="396"/>
    </location>
</feature>
<feature type="compositionally biased region" description="Basic and acidic residues" evidence="1">
    <location>
        <begin position="198"/>
        <end position="208"/>
    </location>
</feature>
<dbReference type="Pfam" id="PF09174">
    <property type="entry name" value="Maf1"/>
    <property type="match status" value="1"/>
</dbReference>
<dbReference type="Gene3D" id="3.40.1000.50">
    <property type="entry name" value="Repressor of RNA polymerase III transcription Maf1"/>
    <property type="match status" value="1"/>
</dbReference>